<dbReference type="OrthoDB" id="4497018at2759"/>
<evidence type="ECO:0000313" key="3">
    <source>
        <dbReference type="Proteomes" id="UP000266188"/>
    </source>
</evidence>
<feature type="region of interest" description="Disordered" evidence="1">
    <location>
        <begin position="31"/>
        <end position="64"/>
    </location>
</feature>
<reference evidence="3" key="1">
    <citation type="submission" date="2017-02" db="EMBL/GenBank/DDBJ databases">
        <authorList>
            <person name="Tafer H."/>
            <person name="Lopandic K."/>
        </authorList>
    </citation>
    <scope>NUCLEOTIDE SEQUENCE [LARGE SCALE GENOMIC DNA]</scope>
    <source>
        <strain evidence="3">CBS 366.77</strain>
    </source>
</reference>
<sequence length="494" mass="55530">MEKRQHNKPQIDNKLAVINETTLATTAAKEMFLPASPMIRQGHSRSNSQEDKSDKPQDPNLANPHLLVNRPCIYERRLPGDAYITAHIQRLQHGFYSSRALSDRDFDHVDFLAIDFVFHCPNAQEHRFKAATIRVSVQGSRELASSAHYPHGYPPGNPRFLMHAPHLMYGAVSPETMQWTLSLAGSLGITEIPINASFTPSGNMRGTYRHYEMMKIQGSVRTLKSRRGRAYDIEGGEVVWSLEENNLQKSGLPKEFTFAVLIQKPRADSRITFSLDIDPVIQSWFGTYPQWLLSLPKYQPVQRNTVDFRRDIGQHFEPATPGKGFNFANLVSTFDEYAHMPGRFSSTIYTEGGIIRDGNLPQPLPAYRAVEPIGELSVTANAINPVITEQTTHQVSQSTQTDRSRSSLNVQVHLNNPLPTYPTVQKGEAPRAPERRRTLRRIKAVDDLKSVSMSHGGVPKEILPLTRLSANKTKLRSSIAKKPCQQLLKSLPAK</sequence>
<feature type="compositionally biased region" description="Basic and acidic residues" evidence="1">
    <location>
        <begin position="48"/>
        <end position="57"/>
    </location>
</feature>
<gene>
    <name evidence="2" type="ORF">PHISCL_02008</name>
</gene>
<feature type="region of interest" description="Disordered" evidence="1">
    <location>
        <begin position="416"/>
        <end position="435"/>
    </location>
</feature>
<name>A0A3A3A8I7_9EURO</name>
<dbReference type="Proteomes" id="UP000266188">
    <property type="component" value="Unassembled WGS sequence"/>
</dbReference>
<organism evidence="2 3">
    <name type="scientific">Aspergillus sclerotialis</name>
    <dbReference type="NCBI Taxonomy" id="2070753"/>
    <lineage>
        <taxon>Eukaryota</taxon>
        <taxon>Fungi</taxon>
        <taxon>Dikarya</taxon>
        <taxon>Ascomycota</taxon>
        <taxon>Pezizomycotina</taxon>
        <taxon>Eurotiomycetes</taxon>
        <taxon>Eurotiomycetidae</taxon>
        <taxon>Eurotiales</taxon>
        <taxon>Aspergillaceae</taxon>
        <taxon>Aspergillus</taxon>
        <taxon>Aspergillus subgen. Polypaecilum</taxon>
    </lineage>
</organism>
<accession>A0A3A3A8I7</accession>
<proteinExistence type="predicted"/>
<protein>
    <submittedName>
        <fullName evidence="2">Uncharacterized protein</fullName>
    </submittedName>
</protein>
<evidence type="ECO:0000313" key="2">
    <source>
        <dbReference type="EMBL" id="RJE25681.1"/>
    </source>
</evidence>
<evidence type="ECO:0000256" key="1">
    <source>
        <dbReference type="SAM" id="MobiDB-lite"/>
    </source>
</evidence>
<dbReference type="AlphaFoldDB" id="A0A3A3A8I7"/>
<comment type="caution">
    <text evidence="2">The sequence shown here is derived from an EMBL/GenBank/DDBJ whole genome shotgun (WGS) entry which is preliminary data.</text>
</comment>
<keyword evidence="3" id="KW-1185">Reference proteome</keyword>
<dbReference type="EMBL" id="MVGC01000041">
    <property type="protein sequence ID" value="RJE25681.1"/>
    <property type="molecule type" value="Genomic_DNA"/>
</dbReference>